<evidence type="ECO:0000256" key="1">
    <source>
        <dbReference type="SAM" id="SignalP"/>
    </source>
</evidence>
<dbReference type="Proteomes" id="UP000662074">
    <property type="component" value="Unassembled WGS sequence"/>
</dbReference>
<organism evidence="2 3">
    <name type="scientific">Mucilaginibacter galii</name>
    <dbReference type="NCBI Taxonomy" id="2005073"/>
    <lineage>
        <taxon>Bacteria</taxon>
        <taxon>Pseudomonadati</taxon>
        <taxon>Bacteroidota</taxon>
        <taxon>Sphingobacteriia</taxon>
        <taxon>Sphingobacteriales</taxon>
        <taxon>Sphingobacteriaceae</taxon>
        <taxon>Mucilaginibacter</taxon>
    </lineage>
</organism>
<accession>A0A917J563</accession>
<keyword evidence="1" id="KW-0732">Signal</keyword>
<feature type="chain" id="PRO_5037838720" description="TonB-dependent receptor plug domain-containing protein" evidence="1">
    <location>
        <begin position="19"/>
        <end position="247"/>
    </location>
</feature>
<protein>
    <recommendedName>
        <fullName evidence="4">TonB-dependent receptor plug domain-containing protein</fullName>
    </recommendedName>
</protein>
<reference evidence="2" key="1">
    <citation type="journal article" date="2014" name="Int. J. Syst. Evol. Microbiol.">
        <title>Complete genome sequence of Corynebacterium casei LMG S-19264T (=DSM 44701T), isolated from a smear-ripened cheese.</title>
        <authorList>
            <consortium name="US DOE Joint Genome Institute (JGI-PGF)"/>
            <person name="Walter F."/>
            <person name="Albersmeier A."/>
            <person name="Kalinowski J."/>
            <person name="Ruckert C."/>
        </authorList>
    </citation>
    <scope>NUCLEOTIDE SEQUENCE</scope>
    <source>
        <strain evidence="2">CCM 8711</strain>
    </source>
</reference>
<dbReference type="SUPFAM" id="SSF56935">
    <property type="entry name" value="Porins"/>
    <property type="match status" value="1"/>
</dbReference>
<feature type="signal peptide" evidence="1">
    <location>
        <begin position="1"/>
        <end position="18"/>
    </location>
</feature>
<evidence type="ECO:0000313" key="3">
    <source>
        <dbReference type="Proteomes" id="UP000662074"/>
    </source>
</evidence>
<gene>
    <name evidence="2" type="ORF">GCM10011425_00910</name>
</gene>
<dbReference type="InterPro" id="IPR037066">
    <property type="entry name" value="Plug_dom_sf"/>
</dbReference>
<proteinExistence type="predicted"/>
<sequence>MKVYLTGLLMIWSIVVNAQVEKKQVLLSNDTLLTKTNSTVNQLSKKKKQTVLEIIGKIGTKPLMIIDGVIFKGLSDTINTDRIEKLDVLKNNDAQTIYGDQAREGAVLITMKPPAATGMNLKPVIIVNDTLSNMEKAQELKPNDIAWVNVIKDPRQTASYGAAASGSVIEVYTKEHLKRANFQKLCKLSEAYHQFLLNYPGKTVIVLINGSVSKDAYSFYKLSVNEIKQADFTFSETTPSINIITKP</sequence>
<dbReference type="EMBL" id="BMDO01000001">
    <property type="protein sequence ID" value="GGI48879.1"/>
    <property type="molecule type" value="Genomic_DNA"/>
</dbReference>
<dbReference type="RefSeq" id="WP_188412786.1">
    <property type="nucleotide sequence ID" value="NZ_BMDO01000001.1"/>
</dbReference>
<dbReference type="AlphaFoldDB" id="A0A917J563"/>
<comment type="caution">
    <text evidence="2">The sequence shown here is derived from an EMBL/GenBank/DDBJ whole genome shotgun (WGS) entry which is preliminary data.</text>
</comment>
<keyword evidence="3" id="KW-1185">Reference proteome</keyword>
<name>A0A917J563_9SPHI</name>
<dbReference type="Gene3D" id="2.170.130.10">
    <property type="entry name" value="TonB-dependent receptor, plug domain"/>
    <property type="match status" value="2"/>
</dbReference>
<evidence type="ECO:0000313" key="2">
    <source>
        <dbReference type="EMBL" id="GGI48879.1"/>
    </source>
</evidence>
<evidence type="ECO:0008006" key="4">
    <source>
        <dbReference type="Google" id="ProtNLM"/>
    </source>
</evidence>
<reference evidence="2" key="2">
    <citation type="submission" date="2020-09" db="EMBL/GenBank/DDBJ databases">
        <authorList>
            <person name="Sun Q."/>
            <person name="Sedlacek I."/>
        </authorList>
    </citation>
    <scope>NUCLEOTIDE SEQUENCE</scope>
    <source>
        <strain evidence="2">CCM 8711</strain>
    </source>
</reference>